<keyword evidence="2" id="KW-1185">Reference proteome</keyword>
<dbReference type="EMBL" id="CAJVQB010006971">
    <property type="protein sequence ID" value="CAG8694797.1"/>
    <property type="molecule type" value="Genomic_DNA"/>
</dbReference>
<comment type="caution">
    <text evidence="1">The sequence shown here is derived from an EMBL/GenBank/DDBJ whole genome shotgun (WGS) entry which is preliminary data.</text>
</comment>
<organism evidence="1 2">
    <name type="scientific">Gigaspora margarita</name>
    <dbReference type="NCBI Taxonomy" id="4874"/>
    <lineage>
        <taxon>Eukaryota</taxon>
        <taxon>Fungi</taxon>
        <taxon>Fungi incertae sedis</taxon>
        <taxon>Mucoromycota</taxon>
        <taxon>Glomeromycotina</taxon>
        <taxon>Glomeromycetes</taxon>
        <taxon>Diversisporales</taxon>
        <taxon>Gigasporaceae</taxon>
        <taxon>Gigaspora</taxon>
    </lineage>
</organism>
<name>A0ABN7UYL9_GIGMA</name>
<dbReference type="Proteomes" id="UP000789901">
    <property type="component" value="Unassembled WGS sequence"/>
</dbReference>
<accession>A0ABN7UYL9</accession>
<protein>
    <submittedName>
        <fullName evidence="1">33249_t:CDS:1</fullName>
    </submittedName>
</protein>
<reference evidence="1 2" key="1">
    <citation type="submission" date="2021-06" db="EMBL/GenBank/DDBJ databases">
        <authorList>
            <person name="Kallberg Y."/>
            <person name="Tangrot J."/>
            <person name="Rosling A."/>
        </authorList>
    </citation>
    <scope>NUCLEOTIDE SEQUENCE [LARGE SCALE GENOMIC DNA]</scope>
    <source>
        <strain evidence="1 2">120-4 pot B 10/14</strain>
    </source>
</reference>
<sequence length="68" mass="7471">MFVMQQSDALAATITWVIPVPTRESLGSMKAALKEANQFRSIVPKTNSIVLELSGKLKSIIKIRPMNA</sequence>
<evidence type="ECO:0000313" key="1">
    <source>
        <dbReference type="EMBL" id="CAG8694797.1"/>
    </source>
</evidence>
<proteinExistence type="predicted"/>
<evidence type="ECO:0000313" key="2">
    <source>
        <dbReference type="Proteomes" id="UP000789901"/>
    </source>
</evidence>
<gene>
    <name evidence="1" type="ORF">GMARGA_LOCUS11743</name>
</gene>